<dbReference type="EMBL" id="JACHMF010000001">
    <property type="protein sequence ID" value="MBB4690965.1"/>
    <property type="molecule type" value="Genomic_DNA"/>
</dbReference>
<name>A0A7W7CPK5_9ACTN</name>
<dbReference type="RefSeq" id="WP_184949847.1">
    <property type="nucleotide sequence ID" value="NZ_BOMC01000009.1"/>
</dbReference>
<organism evidence="2 3">
    <name type="scientific">Paractinoplanes abujensis</name>
    <dbReference type="NCBI Taxonomy" id="882441"/>
    <lineage>
        <taxon>Bacteria</taxon>
        <taxon>Bacillati</taxon>
        <taxon>Actinomycetota</taxon>
        <taxon>Actinomycetes</taxon>
        <taxon>Micromonosporales</taxon>
        <taxon>Micromonosporaceae</taxon>
        <taxon>Paractinoplanes</taxon>
    </lineage>
</organism>
<protein>
    <submittedName>
        <fullName evidence="2">Uncharacterized protein</fullName>
    </submittedName>
</protein>
<keyword evidence="3" id="KW-1185">Reference proteome</keyword>
<dbReference type="Proteomes" id="UP000542742">
    <property type="component" value="Unassembled WGS sequence"/>
</dbReference>
<accession>A0A7W7CPK5</accession>
<evidence type="ECO:0000256" key="1">
    <source>
        <dbReference type="SAM" id="SignalP"/>
    </source>
</evidence>
<evidence type="ECO:0000313" key="3">
    <source>
        <dbReference type="Proteomes" id="UP000542742"/>
    </source>
</evidence>
<comment type="caution">
    <text evidence="2">The sequence shown here is derived from an EMBL/GenBank/DDBJ whole genome shotgun (WGS) entry which is preliminary data.</text>
</comment>
<feature type="signal peptide" evidence="1">
    <location>
        <begin position="1"/>
        <end position="26"/>
    </location>
</feature>
<reference evidence="2 3" key="1">
    <citation type="submission" date="2020-08" db="EMBL/GenBank/DDBJ databases">
        <title>Sequencing the genomes of 1000 actinobacteria strains.</title>
        <authorList>
            <person name="Klenk H.-P."/>
        </authorList>
    </citation>
    <scope>NUCLEOTIDE SEQUENCE [LARGE SCALE GENOMIC DNA]</scope>
    <source>
        <strain evidence="2 3">DSM 45518</strain>
    </source>
</reference>
<proteinExistence type="predicted"/>
<gene>
    <name evidence="2" type="ORF">BKA14_001113</name>
</gene>
<keyword evidence="1" id="KW-0732">Signal</keyword>
<feature type="chain" id="PRO_5030962736" evidence="1">
    <location>
        <begin position="27"/>
        <end position="181"/>
    </location>
</feature>
<sequence>MRALVRVVIAGAVVAAGLATGGPANAAVTYDPETKKGYVAKTDLLKAFGWTEATLNAKAAGIVFNHDFWTDDTYTVTCGKRTFALVHHREFGRYELFDAAITGKRARGAQGYAATVTGFWVTGPRFGISGTTVGPAPGQPCPDDAKSKVTKAKLTATSKGWALQVSSGELSRRLRTGSAPA</sequence>
<dbReference type="AlphaFoldDB" id="A0A7W7CPK5"/>
<evidence type="ECO:0000313" key="2">
    <source>
        <dbReference type="EMBL" id="MBB4690965.1"/>
    </source>
</evidence>